<reference evidence="1 2" key="1">
    <citation type="submission" date="2018-06" db="EMBL/GenBank/DDBJ databases">
        <title>Paenibacillus montanisoli sp. nov., isolated from mountain area soil.</title>
        <authorList>
            <person name="Wu M."/>
        </authorList>
    </citation>
    <scope>NUCLEOTIDE SEQUENCE [LARGE SCALE GENOMIC DNA]</scope>
    <source>
        <strain evidence="1 2">RA17</strain>
    </source>
</reference>
<comment type="caution">
    <text evidence="1">The sequence shown here is derived from an EMBL/GenBank/DDBJ whole genome shotgun (WGS) entry which is preliminary data.</text>
</comment>
<gene>
    <name evidence="1" type="ORF">DL346_17575</name>
</gene>
<name>A0A328TXL9_9BACL</name>
<dbReference type="Proteomes" id="UP000249260">
    <property type="component" value="Unassembled WGS sequence"/>
</dbReference>
<dbReference type="AlphaFoldDB" id="A0A328TXL9"/>
<dbReference type="Pfam" id="PF26344">
    <property type="entry name" value="YuzC"/>
    <property type="match status" value="1"/>
</dbReference>
<dbReference type="InterPro" id="IPR058870">
    <property type="entry name" value="YuzC"/>
</dbReference>
<organism evidence="1 2">
    <name type="scientific">Paenibacillus montanisoli</name>
    <dbReference type="NCBI Taxonomy" id="2081970"/>
    <lineage>
        <taxon>Bacteria</taxon>
        <taxon>Bacillati</taxon>
        <taxon>Bacillota</taxon>
        <taxon>Bacilli</taxon>
        <taxon>Bacillales</taxon>
        <taxon>Paenibacillaceae</taxon>
        <taxon>Paenibacillus</taxon>
    </lineage>
</organism>
<dbReference type="EMBL" id="QLUW01000003">
    <property type="protein sequence ID" value="RAP75190.1"/>
    <property type="molecule type" value="Genomic_DNA"/>
</dbReference>
<sequence length="121" mass="13528">MNYYYGYPSASYAYPYWIGYADRSPSPDPADVTQFKHSASQFLVPTLEMYHLLNLLAHSPDLATEIKEAASKSDHKKVESLIRSSGFKTPVSVSYNPEGLQVTLSPLDSNACFAIRLSLCW</sequence>
<proteinExistence type="predicted"/>
<keyword evidence="2" id="KW-1185">Reference proteome</keyword>
<dbReference type="RefSeq" id="WP_112883454.1">
    <property type="nucleotide sequence ID" value="NZ_QLUW01000003.1"/>
</dbReference>
<evidence type="ECO:0000313" key="1">
    <source>
        <dbReference type="EMBL" id="RAP75190.1"/>
    </source>
</evidence>
<protein>
    <submittedName>
        <fullName evidence="1">Uncharacterized protein</fullName>
    </submittedName>
</protein>
<dbReference type="OrthoDB" id="2615349at2"/>
<evidence type="ECO:0000313" key="2">
    <source>
        <dbReference type="Proteomes" id="UP000249260"/>
    </source>
</evidence>
<accession>A0A328TXL9</accession>